<reference evidence="2 3" key="1">
    <citation type="submission" date="2023-07" db="EMBL/GenBank/DDBJ databases">
        <authorList>
            <person name="Girao M."/>
            <person name="Carvalho M.F."/>
        </authorList>
    </citation>
    <scope>NUCLEOTIDE SEQUENCE [LARGE SCALE GENOMIC DNA]</scope>
    <source>
        <strain evidence="2 3">66/93</strain>
    </source>
</reference>
<feature type="transmembrane region" description="Helical" evidence="1">
    <location>
        <begin position="106"/>
        <end position="124"/>
    </location>
</feature>
<dbReference type="RefSeq" id="WP_330157381.1">
    <property type="nucleotide sequence ID" value="NZ_BAAAJA010000028.1"/>
</dbReference>
<keyword evidence="1" id="KW-0812">Transmembrane</keyword>
<comment type="caution">
    <text evidence="2">The sequence shown here is derived from an EMBL/GenBank/DDBJ whole genome shotgun (WGS) entry which is preliminary data.</text>
</comment>
<name>A0ABU7KLG5_9ACTN</name>
<evidence type="ECO:0000313" key="2">
    <source>
        <dbReference type="EMBL" id="MEE2050138.1"/>
    </source>
</evidence>
<proteinExistence type="predicted"/>
<sequence>MDLSLLDAWALWWSGQQLTDHTLHGVPVLWLGRLGKLLAFLAGTTILLDVIGPARLMTWGRALRTEREGPYFIVGLLGVVLLGLLLLIVVVALVPSAVAGRWGAPFLIALAVLAVYPAVWLLLLHGPSAVAGFGALLERSRFERAVRVIAVPLFLLGFALDYLAS</sequence>
<dbReference type="Proteomes" id="UP001348641">
    <property type="component" value="Unassembled WGS sequence"/>
</dbReference>
<evidence type="ECO:0008006" key="4">
    <source>
        <dbReference type="Google" id="ProtNLM"/>
    </source>
</evidence>
<feature type="transmembrane region" description="Helical" evidence="1">
    <location>
        <begin position="145"/>
        <end position="164"/>
    </location>
</feature>
<accession>A0ABU7KLG5</accession>
<feature type="transmembrane region" description="Helical" evidence="1">
    <location>
        <begin position="37"/>
        <end position="58"/>
    </location>
</feature>
<protein>
    <recommendedName>
        <fullName evidence="4">DUF3995 domain-containing protein</fullName>
    </recommendedName>
</protein>
<feature type="transmembrane region" description="Helical" evidence="1">
    <location>
        <begin position="70"/>
        <end position="94"/>
    </location>
</feature>
<evidence type="ECO:0000256" key="1">
    <source>
        <dbReference type="SAM" id="Phobius"/>
    </source>
</evidence>
<keyword evidence="1" id="KW-0472">Membrane</keyword>
<evidence type="ECO:0000313" key="3">
    <source>
        <dbReference type="Proteomes" id="UP001348641"/>
    </source>
</evidence>
<keyword evidence="1" id="KW-1133">Transmembrane helix</keyword>
<gene>
    <name evidence="2" type="ORF">Q8A49_06480</name>
</gene>
<organism evidence="2 3">
    <name type="scientific">Nocardiopsis tropica</name>
    <dbReference type="NCBI Taxonomy" id="109330"/>
    <lineage>
        <taxon>Bacteria</taxon>
        <taxon>Bacillati</taxon>
        <taxon>Actinomycetota</taxon>
        <taxon>Actinomycetes</taxon>
        <taxon>Streptosporangiales</taxon>
        <taxon>Nocardiopsidaceae</taxon>
        <taxon>Nocardiopsis</taxon>
    </lineage>
</organism>
<dbReference type="EMBL" id="JAUUCC010000011">
    <property type="protein sequence ID" value="MEE2050138.1"/>
    <property type="molecule type" value="Genomic_DNA"/>
</dbReference>